<dbReference type="EMBL" id="DS547101">
    <property type="protein sequence ID" value="EDR08739.1"/>
    <property type="molecule type" value="Genomic_DNA"/>
</dbReference>
<dbReference type="AlphaFoldDB" id="B0DAE7"/>
<dbReference type="PANTHER" id="PTHR31649">
    <property type="entry name" value="AGAP009604-PA"/>
    <property type="match status" value="1"/>
</dbReference>
<dbReference type="STRING" id="486041.B0DAE7"/>
<dbReference type="Pfam" id="PF11901">
    <property type="entry name" value="DM9"/>
    <property type="match status" value="1"/>
</dbReference>
<feature type="region of interest" description="Disordered" evidence="1">
    <location>
        <begin position="1"/>
        <end position="112"/>
    </location>
</feature>
<gene>
    <name evidence="2" type="ORF">LACBIDRAFT_297274</name>
</gene>
<keyword evidence="3" id="KW-1185">Reference proteome</keyword>
<feature type="compositionally biased region" description="Pro residues" evidence="1">
    <location>
        <begin position="72"/>
        <end position="87"/>
    </location>
</feature>
<dbReference type="KEGG" id="lbc:LACBIDRAFT_297274"/>
<dbReference type="OrthoDB" id="2142040at2759"/>
<organism evidence="3">
    <name type="scientific">Laccaria bicolor (strain S238N-H82 / ATCC MYA-4686)</name>
    <name type="common">Bicoloured deceiver</name>
    <name type="synonym">Laccaria laccata var. bicolor</name>
    <dbReference type="NCBI Taxonomy" id="486041"/>
    <lineage>
        <taxon>Eukaryota</taxon>
        <taxon>Fungi</taxon>
        <taxon>Dikarya</taxon>
        <taxon>Basidiomycota</taxon>
        <taxon>Agaricomycotina</taxon>
        <taxon>Agaricomycetes</taxon>
        <taxon>Agaricomycetidae</taxon>
        <taxon>Agaricales</taxon>
        <taxon>Agaricineae</taxon>
        <taxon>Hydnangiaceae</taxon>
        <taxon>Laccaria</taxon>
    </lineage>
</organism>
<dbReference type="InParanoid" id="B0DAE7"/>
<dbReference type="GeneID" id="6076397"/>
<feature type="compositionally biased region" description="Low complexity" evidence="1">
    <location>
        <begin position="10"/>
        <end position="19"/>
    </location>
</feature>
<reference evidence="2 3" key="1">
    <citation type="journal article" date="2008" name="Nature">
        <title>The genome of Laccaria bicolor provides insights into mycorrhizal symbiosis.</title>
        <authorList>
            <person name="Martin F."/>
            <person name="Aerts A."/>
            <person name="Ahren D."/>
            <person name="Brun A."/>
            <person name="Danchin E.G.J."/>
            <person name="Duchaussoy F."/>
            <person name="Gibon J."/>
            <person name="Kohler A."/>
            <person name="Lindquist E."/>
            <person name="Pereda V."/>
            <person name="Salamov A."/>
            <person name="Shapiro H.J."/>
            <person name="Wuyts J."/>
            <person name="Blaudez D."/>
            <person name="Buee M."/>
            <person name="Brokstein P."/>
            <person name="Canbaeck B."/>
            <person name="Cohen D."/>
            <person name="Courty P.E."/>
            <person name="Coutinho P.M."/>
            <person name="Delaruelle C."/>
            <person name="Detter J.C."/>
            <person name="Deveau A."/>
            <person name="DiFazio S."/>
            <person name="Duplessis S."/>
            <person name="Fraissinet-Tachet L."/>
            <person name="Lucic E."/>
            <person name="Frey-Klett P."/>
            <person name="Fourrey C."/>
            <person name="Feussner I."/>
            <person name="Gay G."/>
            <person name="Grimwood J."/>
            <person name="Hoegger P.J."/>
            <person name="Jain P."/>
            <person name="Kilaru S."/>
            <person name="Labbe J."/>
            <person name="Lin Y.C."/>
            <person name="Legue V."/>
            <person name="Le Tacon F."/>
            <person name="Marmeisse R."/>
            <person name="Melayah D."/>
            <person name="Montanini B."/>
            <person name="Muratet M."/>
            <person name="Nehls U."/>
            <person name="Niculita-Hirzel H."/>
            <person name="Oudot-Le Secq M.P."/>
            <person name="Peter M."/>
            <person name="Quesneville H."/>
            <person name="Rajashekar B."/>
            <person name="Reich M."/>
            <person name="Rouhier N."/>
            <person name="Schmutz J."/>
            <person name="Yin T."/>
            <person name="Chalot M."/>
            <person name="Henrissat B."/>
            <person name="Kuees U."/>
            <person name="Lucas S."/>
            <person name="Van de Peer Y."/>
            <person name="Podila G.K."/>
            <person name="Polle A."/>
            <person name="Pukkila P.J."/>
            <person name="Richardson P.M."/>
            <person name="Rouze P."/>
            <person name="Sanders I.R."/>
            <person name="Stajich J.E."/>
            <person name="Tunlid A."/>
            <person name="Tuskan G."/>
            <person name="Grigoriev I.V."/>
        </authorList>
    </citation>
    <scope>NUCLEOTIDE SEQUENCE [LARGE SCALE GENOMIC DNA]</scope>
    <source>
        <strain evidence="3">S238N-H82 / ATCC MYA-4686</strain>
    </source>
</reference>
<accession>B0DAE7</accession>
<evidence type="ECO:0000313" key="2">
    <source>
        <dbReference type="EMBL" id="EDR08739.1"/>
    </source>
</evidence>
<proteinExistence type="predicted"/>
<feature type="compositionally biased region" description="Low complexity" evidence="1">
    <location>
        <begin position="35"/>
        <end position="50"/>
    </location>
</feature>
<dbReference type="InterPro" id="IPR006616">
    <property type="entry name" value="DM9_repeat"/>
</dbReference>
<evidence type="ECO:0000256" key="1">
    <source>
        <dbReference type="SAM" id="MobiDB-lite"/>
    </source>
</evidence>
<dbReference type="HOGENOM" id="CLU_066030_0_0_1"/>
<dbReference type="PANTHER" id="PTHR31649:SF1">
    <property type="entry name" value="FARNESOIC ACID O-METHYL TRANSFERASE DOMAIN-CONTAINING PROTEIN"/>
    <property type="match status" value="1"/>
</dbReference>
<sequence length="241" mass="25992">MSPRRRSIDSSESSSSDSESSQRDKRKGATQNGAHPSAQSHQPYHQQHSPTMSAPPFPLPEKFEHNSRALPPHGPPPAYAAQQPPPSGIRIPLDTASSFLPSHDQLGPPVSHDADGVSPVFLGSAIMSNSVHPCKVGPHLSPAAHVPYGGGEHLHHGRYDLLPFVPQQMEWVHTSHGRIPAGRRPIEGGYEEHGGKLYHALGTVAGLKVPGKTGEHLDGANLSFGGKEHVVHDNYEILCWR</sequence>
<dbReference type="RefSeq" id="XP_001880964.1">
    <property type="nucleotide sequence ID" value="XM_001880929.1"/>
</dbReference>
<dbReference type="Proteomes" id="UP000001194">
    <property type="component" value="Unassembled WGS sequence"/>
</dbReference>
<evidence type="ECO:0000313" key="3">
    <source>
        <dbReference type="Proteomes" id="UP000001194"/>
    </source>
</evidence>
<protein>
    <submittedName>
        <fullName evidence="2">Predicted protein</fullName>
    </submittedName>
</protein>
<name>B0DAE7_LACBS</name>